<feature type="signal peptide" evidence="2">
    <location>
        <begin position="1"/>
        <end position="18"/>
    </location>
</feature>
<dbReference type="eggNOG" id="ENOG502S65Q">
    <property type="taxonomic scope" value="Eukaryota"/>
</dbReference>
<dbReference type="STRING" id="1262450.S3D177"/>
<evidence type="ECO:0000259" key="3">
    <source>
        <dbReference type="PROSITE" id="PS50948"/>
    </source>
</evidence>
<dbReference type="AlphaFoldDB" id="S3D177"/>
<accession>S3D177</accession>
<feature type="region of interest" description="Disordered" evidence="1">
    <location>
        <begin position="52"/>
        <end position="71"/>
    </location>
</feature>
<feature type="chain" id="PRO_5004508010" evidence="2">
    <location>
        <begin position="19"/>
        <end position="964"/>
    </location>
</feature>
<sequence>MRLQHVLALSASLGLASASKCKPVVPSNSTSSAFGSTGSSSVVVISASSAGSSTPASSESSSVSSASSISSSSASSSLATSVTSSSTTTGYGTTTGSSITTGSPSAVVSSSVSSISSTPESPKICQVYGAKDATPISSFATVADDTFLGCQAQCDAAAGCKSFSIEIQTGGACSLFGSSLAVGFTTGTSGPAVFFDSGCPEPVVEGPTIAKIQPTVTVPDIPTTPTAVVTFSDYTTPTITSSDSPPYTRTGALVTPTDDNEFISTYTWTEFPLTLNATGSPPVTTGIPQPSGTDLPELPCLITPGVAAPFTVLNQQFVPMVSTTGSVGPLLQPTEAPSAGDPLLDPANLKLPTFYLQAVDGADAYDLVYDHGSSPQYVAKASDGQVVFVDASTGPSVDGTGHVTTIFNIDCIGIMTITLGGTSYVWDTNGATSSIVAGDPASNGHYMKALPETMPTISEKLKNRKRTDEMYEKLMKFQKLREKRQYTPTNGDFSAPQCPSSPAGLVSKTKSTYDKGHGNLCDAMSKYWAYSPYDFGDACDVQSDCYDMCEGYSFQGCNAIFYASMLFTCSDEIGDEWWDVVSLIACGVQAVYYLGVAETSTGRDAYYRSLSNMCACFCSQPQDTCVYTGTTNFYCANLHSTDLDNCGGCGTQCGANSACKSGKCGCPQDQCGDTCLDLRSNPNNCGACGVVCDPHYCISGTCYKPTPGTCAPEQSVTNNMFSTYSPTWANWTVGAYTGTTLGTDLIFTPSLYTPASGQAAVYAIGVTMTNLPSGGFHGYIQQKNVKMCPGFNYDFKFNMGYVNQVNSANVDSSGNCYVRWLTGKPTVWSDNGGFQSSPNYNIGVSNPTYATFGPWTLNIVAGQTGVTKVGYNYYVDLTAVISCDTPVGSTGHFVITGVEMTPTTVVSKRSVFDAPPGFEEDVSPVERRADTNGTVVSGTYYPGELVEETYVKLPAIKGRSPLSF</sequence>
<protein>
    <submittedName>
        <fullName evidence="4">Tryptophan synthase alpha chain</fullName>
    </submittedName>
</protein>
<organism evidence="4 5">
    <name type="scientific">Ophiostoma piceae (strain UAMH 11346)</name>
    <name type="common">Sap stain fungus</name>
    <dbReference type="NCBI Taxonomy" id="1262450"/>
    <lineage>
        <taxon>Eukaryota</taxon>
        <taxon>Fungi</taxon>
        <taxon>Dikarya</taxon>
        <taxon>Ascomycota</taxon>
        <taxon>Pezizomycotina</taxon>
        <taxon>Sordariomycetes</taxon>
        <taxon>Sordariomycetidae</taxon>
        <taxon>Ophiostomatales</taxon>
        <taxon>Ophiostomataceae</taxon>
        <taxon>Ophiostoma</taxon>
    </lineage>
</organism>
<evidence type="ECO:0000256" key="2">
    <source>
        <dbReference type="SAM" id="SignalP"/>
    </source>
</evidence>
<feature type="domain" description="Apple" evidence="3">
    <location>
        <begin position="125"/>
        <end position="199"/>
    </location>
</feature>
<dbReference type="EMBL" id="KE148152">
    <property type="protein sequence ID" value="EPE07030.1"/>
    <property type="molecule type" value="Genomic_DNA"/>
</dbReference>
<evidence type="ECO:0000256" key="1">
    <source>
        <dbReference type="SAM" id="MobiDB-lite"/>
    </source>
</evidence>
<dbReference type="InterPro" id="IPR003609">
    <property type="entry name" value="Pan_app"/>
</dbReference>
<keyword evidence="2" id="KW-0732">Signal</keyword>
<dbReference type="OrthoDB" id="439917at2759"/>
<reference evidence="4 5" key="1">
    <citation type="journal article" date="2013" name="BMC Genomics">
        <title>The genome and transcriptome of the pine saprophyte Ophiostoma piceae, and a comparison with the bark beetle-associated pine pathogen Grosmannia clavigera.</title>
        <authorList>
            <person name="Haridas S."/>
            <person name="Wang Y."/>
            <person name="Lim L."/>
            <person name="Massoumi Alamouti S."/>
            <person name="Jackman S."/>
            <person name="Docking R."/>
            <person name="Robertson G."/>
            <person name="Birol I."/>
            <person name="Bohlmann J."/>
            <person name="Breuil C."/>
        </authorList>
    </citation>
    <scope>NUCLEOTIDE SEQUENCE [LARGE SCALE GENOMIC DNA]</scope>
    <source>
        <strain evidence="4 5">UAMH 11346</strain>
    </source>
</reference>
<evidence type="ECO:0000313" key="5">
    <source>
        <dbReference type="Proteomes" id="UP000016923"/>
    </source>
</evidence>
<dbReference type="HOGENOM" id="CLU_306963_0_0_1"/>
<dbReference type="Proteomes" id="UP000016923">
    <property type="component" value="Unassembled WGS sequence"/>
</dbReference>
<dbReference type="VEuPathDB" id="FungiDB:F503_03457"/>
<proteinExistence type="predicted"/>
<evidence type="ECO:0000313" key="4">
    <source>
        <dbReference type="EMBL" id="EPE07030.1"/>
    </source>
</evidence>
<keyword evidence="5" id="KW-1185">Reference proteome</keyword>
<gene>
    <name evidence="4" type="ORF">F503_03457</name>
</gene>
<dbReference type="PROSITE" id="PS50948">
    <property type="entry name" value="PAN"/>
    <property type="match status" value="1"/>
</dbReference>
<feature type="region of interest" description="Disordered" evidence="1">
    <location>
        <begin position="82"/>
        <end position="104"/>
    </location>
</feature>
<name>S3D177_OPHP1</name>